<organism evidence="3 4">
    <name type="scientific">Parachitinimonas caeni</name>
    <dbReference type="NCBI Taxonomy" id="3031301"/>
    <lineage>
        <taxon>Bacteria</taxon>
        <taxon>Pseudomonadati</taxon>
        <taxon>Pseudomonadota</taxon>
        <taxon>Betaproteobacteria</taxon>
        <taxon>Neisseriales</taxon>
        <taxon>Chitinibacteraceae</taxon>
        <taxon>Parachitinimonas</taxon>
    </lineage>
</organism>
<accession>A0ABT7DZL5</accession>
<evidence type="ECO:0000256" key="1">
    <source>
        <dbReference type="SAM" id="Phobius"/>
    </source>
</evidence>
<dbReference type="Proteomes" id="UP001172778">
    <property type="component" value="Unassembled WGS sequence"/>
</dbReference>
<dbReference type="EMBL" id="JARRAF010000020">
    <property type="protein sequence ID" value="MDK2125505.1"/>
    <property type="molecule type" value="Genomic_DNA"/>
</dbReference>
<proteinExistence type="predicted"/>
<evidence type="ECO:0000313" key="4">
    <source>
        <dbReference type="Proteomes" id="UP001172778"/>
    </source>
</evidence>
<feature type="transmembrane region" description="Helical" evidence="1">
    <location>
        <begin position="23"/>
        <end position="46"/>
    </location>
</feature>
<evidence type="ECO:0000259" key="2">
    <source>
        <dbReference type="Pfam" id="PF00487"/>
    </source>
</evidence>
<dbReference type="RefSeq" id="WP_284101815.1">
    <property type="nucleotide sequence ID" value="NZ_JARRAF010000020.1"/>
</dbReference>
<dbReference type="GO" id="GO:0016491">
    <property type="term" value="F:oxidoreductase activity"/>
    <property type="evidence" value="ECO:0007669"/>
    <property type="project" value="UniProtKB-KW"/>
</dbReference>
<keyword evidence="1" id="KW-1133">Transmembrane helix</keyword>
<protein>
    <submittedName>
        <fullName evidence="3">Fatty acid desaturase</fullName>
        <ecNumber evidence="3">1.14.19.-</ecNumber>
    </submittedName>
</protein>
<name>A0ABT7DZL5_9NEIS</name>
<dbReference type="InterPro" id="IPR005804">
    <property type="entry name" value="FA_desaturase_dom"/>
</dbReference>
<dbReference type="EC" id="1.14.19.-" evidence="3"/>
<keyword evidence="1" id="KW-0812">Transmembrane</keyword>
<keyword evidence="1" id="KW-0472">Membrane</keyword>
<sequence>MSARHRRDGIPAVLLAESTLNELLWAALMDWLVILLLWGAMAGLWGVAGWAWLLQALIIVLIGGRLHALGVVLHDACHLPKGRLAAQPWATRGLQLLAAYPIATTLAAMRYHHLRHHQGHGLPADPYFKHGASDHLLPAVLGRLRGLLLPLAWHVRPFFGCLVLLGLDWRVTYARVFLGDKSPTPLTSPQTVKELVICLRAEPAQVAFVLILMAIAWWSPKAFLLAYALPLAVAGLANANRVIAEHLHQPCLDTKTTTVLRTTRTHDWGVWGELLLFPHGIGFHAVHHLHPRVGMKRLAALNSWYRQAGVLP</sequence>
<feature type="domain" description="Fatty acid desaturase" evidence="2">
    <location>
        <begin position="52"/>
        <end position="307"/>
    </location>
</feature>
<keyword evidence="3" id="KW-0560">Oxidoreductase</keyword>
<evidence type="ECO:0000313" key="3">
    <source>
        <dbReference type="EMBL" id="MDK2125505.1"/>
    </source>
</evidence>
<comment type="caution">
    <text evidence="3">The sequence shown here is derived from an EMBL/GenBank/DDBJ whole genome shotgun (WGS) entry which is preliminary data.</text>
</comment>
<gene>
    <name evidence="3" type="ORF">PZA18_15735</name>
</gene>
<reference evidence="3" key="1">
    <citation type="submission" date="2023-03" db="EMBL/GenBank/DDBJ databases">
        <title>Chitinimonas shenzhenensis gen. nov., sp. nov., a novel member of family Burkholderiaceae isolated from activated sludge collected in Shen Zhen, China.</title>
        <authorList>
            <person name="Wang X."/>
        </authorList>
    </citation>
    <scope>NUCLEOTIDE SEQUENCE</scope>
    <source>
        <strain evidence="3">DQS-5</strain>
    </source>
</reference>
<keyword evidence="4" id="KW-1185">Reference proteome</keyword>
<dbReference type="Pfam" id="PF00487">
    <property type="entry name" value="FA_desaturase"/>
    <property type="match status" value="1"/>
</dbReference>